<comment type="caution">
    <text evidence="2">The sequence shown here is derived from an EMBL/GenBank/DDBJ whole genome shotgun (WGS) entry which is preliminary data.</text>
</comment>
<gene>
    <name evidence="2" type="ORF">F3Y22_tig00111207pilonHSYRG00158</name>
</gene>
<name>A0A6A2YW03_HIBSY</name>
<dbReference type="AlphaFoldDB" id="A0A6A2YW03"/>
<evidence type="ECO:0000256" key="1">
    <source>
        <dbReference type="SAM" id="MobiDB-lite"/>
    </source>
</evidence>
<dbReference type="EMBL" id="VEPZ02001268">
    <property type="protein sequence ID" value="KAE8683490.1"/>
    <property type="molecule type" value="Genomic_DNA"/>
</dbReference>
<dbReference type="Proteomes" id="UP000436088">
    <property type="component" value="Unassembled WGS sequence"/>
</dbReference>
<accession>A0A6A2YW03</accession>
<evidence type="ECO:0000313" key="2">
    <source>
        <dbReference type="EMBL" id="KAE8683490.1"/>
    </source>
</evidence>
<organism evidence="2 3">
    <name type="scientific">Hibiscus syriacus</name>
    <name type="common">Rose of Sharon</name>
    <dbReference type="NCBI Taxonomy" id="106335"/>
    <lineage>
        <taxon>Eukaryota</taxon>
        <taxon>Viridiplantae</taxon>
        <taxon>Streptophyta</taxon>
        <taxon>Embryophyta</taxon>
        <taxon>Tracheophyta</taxon>
        <taxon>Spermatophyta</taxon>
        <taxon>Magnoliopsida</taxon>
        <taxon>eudicotyledons</taxon>
        <taxon>Gunneridae</taxon>
        <taxon>Pentapetalae</taxon>
        <taxon>rosids</taxon>
        <taxon>malvids</taxon>
        <taxon>Malvales</taxon>
        <taxon>Malvaceae</taxon>
        <taxon>Malvoideae</taxon>
        <taxon>Hibiscus</taxon>
    </lineage>
</organism>
<proteinExistence type="predicted"/>
<sequence>MLTDEHMKRVLIVDTSNENGGDEDVPHEGIGRARRMQVPKLNLQHNVMTEAVEYHVPETIIIDEIGSEVEALAANTIA</sequence>
<keyword evidence="3" id="KW-1185">Reference proteome</keyword>
<feature type="region of interest" description="Disordered" evidence="1">
    <location>
        <begin position="12"/>
        <end position="33"/>
    </location>
</feature>
<dbReference type="PANTHER" id="PTHR20953:SF14">
    <property type="entry name" value="PROTEIN SEEDLING PLASTID DEVELOPMENT 1"/>
    <property type="match status" value="1"/>
</dbReference>
<dbReference type="PANTHER" id="PTHR20953">
    <property type="entry name" value="KINASE-RELATED"/>
    <property type="match status" value="1"/>
</dbReference>
<reference evidence="2" key="1">
    <citation type="submission" date="2019-09" db="EMBL/GenBank/DDBJ databases">
        <title>Draft genome information of white flower Hibiscus syriacus.</title>
        <authorList>
            <person name="Kim Y.-M."/>
        </authorList>
    </citation>
    <scope>NUCLEOTIDE SEQUENCE [LARGE SCALE GENOMIC DNA]</scope>
    <source>
        <strain evidence="2">YM2019G1</strain>
    </source>
</reference>
<evidence type="ECO:0000313" key="3">
    <source>
        <dbReference type="Proteomes" id="UP000436088"/>
    </source>
</evidence>
<protein>
    <submittedName>
        <fullName evidence="2">Uncharacterized protein</fullName>
    </submittedName>
</protein>